<feature type="transmembrane region" description="Helical" evidence="10">
    <location>
        <begin position="268"/>
        <end position="291"/>
    </location>
</feature>
<evidence type="ECO:0000256" key="8">
    <source>
        <dbReference type="ARBA" id="ARBA00023136"/>
    </source>
</evidence>
<evidence type="ECO:0000256" key="9">
    <source>
        <dbReference type="ARBA" id="ARBA00031636"/>
    </source>
</evidence>
<feature type="transmembrane region" description="Helical" evidence="10">
    <location>
        <begin position="382"/>
        <end position="400"/>
    </location>
</feature>
<feature type="transmembrane region" description="Helical" evidence="10">
    <location>
        <begin position="154"/>
        <end position="174"/>
    </location>
</feature>
<feature type="transmembrane region" description="Helical" evidence="10">
    <location>
        <begin position="230"/>
        <end position="256"/>
    </location>
</feature>
<sequence length="449" mass="47776">MFNHVPRLLRLAFPLILSSSAVMTMQIIDTIVLSWHSAEAVAAMGPSSLAVILFQGFLYGIAAYAGTFVAHSHGRGDSMGVKKSTWMGIHAALFSGLAALIAAWPLARLFLLMGHDPLVARYEMTYFWICMAGSFFPVAGGALAGWLSGIGRTLAITWVMLFAFTINAVLTWALVLGRCGLPQMGIAGAAIGTVTAEMISASLFTILFARAGGFGEAAARRFEWPAFRHFLLLAVPVGLRISGELVAWTLFLVIIGRLGVAELAASSIAFRINGLAFFPAIGLAQAAGILVGQARGAGKDHDVPAIAWQSLAVGEAWMLAMALLFALAPAPLMSVFAGFGPESAQIVAAGILILKFVALYCILDAANIIIGWVLAAAGDTRWLAWAYCASSGVFLALLWLVDRTMPGLVTEWTLATIFIGTTAVIWMVRFQSGAWQKARVLRETVVPTV</sequence>
<dbReference type="PIRSF" id="PIRSF006603">
    <property type="entry name" value="DinF"/>
    <property type="match status" value="1"/>
</dbReference>
<accession>A8ZTF9</accession>
<gene>
    <name evidence="11" type="ordered locus">Dole_0413</name>
</gene>
<keyword evidence="5 10" id="KW-0812">Transmembrane</keyword>
<dbReference type="HOGENOM" id="CLU_012893_6_5_7"/>
<evidence type="ECO:0000256" key="7">
    <source>
        <dbReference type="ARBA" id="ARBA00023065"/>
    </source>
</evidence>
<dbReference type="RefSeq" id="WP_012173842.1">
    <property type="nucleotide sequence ID" value="NC_009943.1"/>
</dbReference>
<name>A8ZTF9_DESOH</name>
<proteinExistence type="predicted"/>
<organism evidence="11 12">
    <name type="scientific">Desulfosudis oleivorans (strain DSM 6200 / JCM 39069 / Hxd3)</name>
    <name type="common">Desulfococcus oleovorans</name>
    <dbReference type="NCBI Taxonomy" id="96561"/>
    <lineage>
        <taxon>Bacteria</taxon>
        <taxon>Pseudomonadati</taxon>
        <taxon>Thermodesulfobacteriota</taxon>
        <taxon>Desulfobacteria</taxon>
        <taxon>Desulfobacterales</taxon>
        <taxon>Desulfosudaceae</taxon>
        <taxon>Desulfosudis</taxon>
    </lineage>
</organism>
<keyword evidence="12" id="KW-1185">Reference proteome</keyword>
<dbReference type="InterPro" id="IPR002528">
    <property type="entry name" value="MATE_fam"/>
</dbReference>
<dbReference type="eggNOG" id="COG0534">
    <property type="taxonomic scope" value="Bacteria"/>
</dbReference>
<keyword evidence="2" id="KW-0813">Transport</keyword>
<evidence type="ECO:0000313" key="11">
    <source>
        <dbReference type="EMBL" id="ABW66223.1"/>
    </source>
</evidence>
<evidence type="ECO:0000256" key="3">
    <source>
        <dbReference type="ARBA" id="ARBA00022449"/>
    </source>
</evidence>
<keyword evidence="8 10" id="KW-0472">Membrane</keyword>
<keyword evidence="3" id="KW-0050">Antiport</keyword>
<feature type="transmembrane region" description="Helical" evidence="10">
    <location>
        <begin position="125"/>
        <end position="147"/>
    </location>
</feature>
<dbReference type="GO" id="GO:0042910">
    <property type="term" value="F:xenobiotic transmembrane transporter activity"/>
    <property type="evidence" value="ECO:0007669"/>
    <property type="project" value="InterPro"/>
</dbReference>
<comment type="subcellular location">
    <subcellularLocation>
        <location evidence="1">Cell membrane</location>
        <topology evidence="1">Multi-pass membrane protein</topology>
    </subcellularLocation>
</comment>
<keyword evidence="7" id="KW-0406">Ion transport</keyword>
<protein>
    <recommendedName>
        <fullName evidence="9">Multidrug-efflux transporter</fullName>
    </recommendedName>
</protein>
<dbReference type="Pfam" id="PF01554">
    <property type="entry name" value="MatE"/>
    <property type="match status" value="2"/>
</dbReference>
<keyword evidence="6 10" id="KW-1133">Transmembrane helix</keyword>
<evidence type="ECO:0000256" key="4">
    <source>
        <dbReference type="ARBA" id="ARBA00022475"/>
    </source>
</evidence>
<evidence type="ECO:0000256" key="6">
    <source>
        <dbReference type="ARBA" id="ARBA00022989"/>
    </source>
</evidence>
<evidence type="ECO:0000256" key="1">
    <source>
        <dbReference type="ARBA" id="ARBA00004651"/>
    </source>
</evidence>
<feature type="transmembrane region" description="Helical" evidence="10">
    <location>
        <begin position="47"/>
        <end position="70"/>
    </location>
</feature>
<feature type="transmembrane region" description="Helical" evidence="10">
    <location>
        <begin position="412"/>
        <end position="430"/>
    </location>
</feature>
<feature type="transmembrane region" description="Helical" evidence="10">
    <location>
        <begin position="12"/>
        <end position="35"/>
    </location>
</feature>
<dbReference type="KEGG" id="dol:Dole_0413"/>
<dbReference type="CDD" id="cd13133">
    <property type="entry name" value="MATE_like_7"/>
    <property type="match status" value="1"/>
</dbReference>
<evidence type="ECO:0000256" key="2">
    <source>
        <dbReference type="ARBA" id="ARBA00022448"/>
    </source>
</evidence>
<keyword evidence="4" id="KW-1003">Cell membrane</keyword>
<dbReference type="Proteomes" id="UP000008561">
    <property type="component" value="Chromosome"/>
</dbReference>
<dbReference type="InterPro" id="IPR048279">
    <property type="entry name" value="MdtK-like"/>
</dbReference>
<dbReference type="GO" id="GO:0005886">
    <property type="term" value="C:plasma membrane"/>
    <property type="evidence" value="ECO:0007669"/>
    <property type="project" value="UniProtKB-SubCell"/>
</dbReference>
<feature type="transmembrane region" description="Helical" evidence="10">
    <location>
        <begin position="186"/>
        <end position="209"/>
    </location>
</feature>
<feature type="transmembrane region" description="Helical" evidence="10">
    <location>
        <begin position="91"/>
        <end position="113"/>
    </location>
</feature>
<dbReference type="GO" id="GO:0006811">
    <property type="term" value="P:monoatomic ion transport"/>
    <property type="evidence" value="ECO:0007669"/>
    <property type="project" value="UniProtKB-KW"/>
</dbReference>
<evidence type="ECO:0000313" key="12">
    <source>
        <dbReference type="Proteomes" id="UP000008561"/>
    </source>
</evidence>
<evidence type="ECO:0000256" key="10">
    <source>
        <dbReference type="SAM" id="Phobius"/>
    </source>
</evidence>
<reference evidence="11 12" key="1">
    <citation type="submission" date="2007-10" db="EMBL/GenBank/DDBJ databases">
        <title>Complete sequence of Desulfococcus oleovorans Hxd3.</title>
        <authorList>
            <consortium name="US DOE Joint Genome Institute"/>
            <person name="Copeland A."/>
            <person name="Lucas S."/>
            <person name="Lapidus A."/>
            <person name="Barry K."/>
            <person name="Glavina del Rio T."/>
            <person name="Dalin E."/>
            <person name="Tice H."/>
            <person name="Pitluck S."/>
            <person name="Kiss H."/>
            <person name="Brettin T."/>
            <person name="Bruce D."/>
            <person name="Detter J.C."/>
            <person name="Han C."/>
            <person name="Schmutz J."/>
            <person name="Larimer F."/>
            <person name="Land M."/>
            <person name="Hauser L."/>
            <person name="Kyrpides N."/>
            <person name="Kim E."/>
            <person name="Wawrik B."/>
            <person name="Richardson P."/>
        </authorList>
    </citation>
    <scope>NUCLEOTIDE SEQUENCE [LARGE SCALE GENOMIC DNA]</scope>
    <source>
        <strain evidence="12">DSM 6200 / JCM 39069 / Hxd3</strain>
    </source>
</reference>
<dbReference type="PANTHER" id="PTHR43298:SF2">
    <property type="entry name" value="FMN_FAD EXPORTER YEEO-RELATED"/>
    <property type="match status" value="1"/>
</dbReference>
<dbReference type="PANTHER" id="PTHR43298">
    <property type="entry name" value="MULTIDRUG RESISTANCE PROTEIN NORM-RELATED"/>
    <property type="match status" value="1"/>
</dbReference>
<dbReference type="STRING" id="96561.Dole_0413"/>
<evidence type="ECO:0000256" key="5">
    <source>
        <dbReference type="ARBA" id="ARBA00022692"/>
    </source>
</evidence>
<dbReference type="InterPro" id="IPR050222">
    <property type="entry name" value="MATE_MdtK"/>
</dbReference>
<dbReference type="EMBL" id="CP000859">
    <property type="protein sequence ID" value="ABW66223.1"/>
    <property type="molecule type" value="Genomic_DNA"/>
</dbReference>
<feature type="transmembrane region" description="Helical" evidence="10">
    <location>
        <begin position="346"/>
        <end position="375"/>
    </location>
</feature>
<dbReference type="GO" id="GO:0015297">
    <property type="term" value="F:antiporter activity"/>
    <property type="evidence" value="ECO:0007669"/>
    <property type="project" value="UniProtKB-KW"/>
</dbReference>
<dbReference type="AlphaFoldDB" id="A8ZTF9"/>